<dbReference type="AlphaFoldDB" id="A0A5B8RHD6"/>
<proteinExistence type="predicted"/>
<reference evidence="1" key="1">
    <citation type="submission" date="2019-06" db="EMBL/GenBank/DDBJ databases">
        <authorList>
            <person name="Murdoch R.W."/>
            <person name="Fathepure B."/>
        </authorList>
    </citation>
    <scope>NUCLEOTIDE SEQUENCE</scope>
</reference>
<protein>
    <submittedName>
        <fullName evidence="1">Uncharacterized protein</fullName>
    </submittedName>
</protein>
<dbReference type="EMBL" id="MN079759">
    <property type="protein sequence ID" value="QEA08071.1"/>
    <property type="molecule type" value="Genomic_DNA"/>
</dbReference>
<sequence length="88" mass="10116">MTVADRKVGPAVAFNDVSALLTEFRFQQERHMLIKTHIFLFLVGKGTHLFPFNKRCAVLIRHINKACRAMAYRTNHPIILGELLQNIL</sequence>
<evidence type="ECO:0000313" key="1">
    <source>
        <dbReference type="EMBL" id="QEA08071.1"/>
    </source>
</evidence>
<organism evidence="1">
    <name type="scientific">uncultured organism</name>
    <dbReference type="NCBI Taxonomy" id="155900"/>
    <lineage>
        <taxon>unclassified sequences</taxon>
        <taxon>environmental samples</taxon>
    </lineage>
</organism>
<name>A0A5B8RHD6_9ZZZZ</name>
<gene>
    <name evidence="1" type="ORF">KBTEX_04439</name>
</gene>
<accession>A0A5B8RHD6</accession>